<evidence type="ECO:0000256" key="7">
    <source>
        <dbReference type="ARBA" id="ARBA00022755"/>
    </source>
</evidence>
<keyword evidence="7 13" id="KW-0658">Purine biosynthesis</keyword>
<evidence type="ECO:0000256" key="9">
    <source>
        <dbReference type="ARBA" id="ARBA00031908"/>
    </source>
</evidence>
<dbReference type="EMBL" id="AP014521">
    <property type="protein sequence ID" value="BAP58427.1"/>
    <property type="molecule type" value="Genomic_DNA"/>
</dbReference>
<dbReference type="InterPro" id="IPR016188">
    <property type="entry name" value="PurM-like_N"/>
</dbReference>
<keyword evidence="17" id="KW-1185">Reference proteome</keyword>
<dbReference type="Pfam" id="PF02769">
    <property type="entry name" value="AIRS_C"/>
    <property type="match status" value="1"/>
</dbReference>
<evidence type="ECO:0000256" key="1">
    <source>
        <dbReference type="ARBA" id="ARBA00004686"/>
    </source>
</evidence>
<dbReference type="PANTHER" id="PTHR10520">
    <property type="entry name" value="TRIFUNCTIONAL PURINE BIOSYNTHETIC PROTEIN ADENOSINE-3-RELATED"/>
    <property type="match status" value="1"/>
</dbReference>
<evidence type="ECO:0000256" key="5">
    <source>
        <dbReference type="ARBA" id="ARBA00022598"/>
    </source>
</evidence>
<dbReference type="SUPFAM" id="SSF55326">
    <property type="entry name" value="PurM N-terminal domain-like"/>
    <property type="match status" value="1"/>
</dbReference>
<evidence type="ECO:0000256" key="13">
    <source>
        <dbReference type="HAMAP-Rule" id="MF_00741"/>
    </source>
</evidence>
<evidence type="ECO:0000313" key="16">
    <source>
        <dbReference type="EMBL" id="BAP58427.1"/>
    </source>
</evidence>
<proteinExistence type="inferred from homology"/>
<dbReference type="GO" id="GO:0004637">
    <property type="term" value="F:phosphoribosylamine-glycine ligase activity"/>
    <property type="evidence" value="ECO:0007669"/>
    <property type="project" value="TreeGrafter"/>
</dbReference>
<dbReference type="FunFam" id="3.90.650.10:FF:000001">
    <property type="entry name" value="Phosphoribosylformylglycinamidine cyclo-ligase"/>
    <property type="match status" value="1"/>
</dbReference>
<comment type="similarity">
    <text evidence="2 13">Belongs to the AIR synthase family.</text>
</comment>
<dbReference type="CDD" id="cd02196">
    <property type="entry name" value="PurM"/>
    <property type="match status" value="1"/>
</dbReference>
<name>A0A090AQ27_9ENTR</name>
<dbReference type="PANTHER" id="PTHR10520:SF12">
    <property type="entry name" value="TRIFUNCTIONAL PURINE BIOSYNTHETIC PROTEIN ADENOSINE-3"/>
    <property type="match status" value="1"/>
</dbReference>
<evidence type="ECO:0000256" key="11">
    <source>
        <dbReference type="ARBA" id="ARBA00033093"/>
    </source>
</evidence>
<dbReference type="Pfam" id="PF00586">
    <property type="entry name" value="AIRS"/>
    <property type="match status" value="1"/>
</dbReference>
<dbReference type="HOGENOM" id="CLU_047116_0_0_6"/>
<keyword evidence="6 13" id="KW-0547">Nucleotide-binding</keyword>
<feature type="domain" description="PurM-like C-terminal" evidence="15">
    <location>
        <begin position="171"/>
        <end position="329"/>
    </location>
</feature>
<dbReference type="InterPro" id="IPR004733">
    <property type="entry name" value="PurM_cligase"/>
</dbReference>
<dbReference type="UniPathway" id="UPA00074">
    <property type="reaction ID" value="UER00129"/>
</dbReference>
<comment type="subcellular location">
    <subcellularLocation>
        <location evidence="13">Cytoplasm</location>
    </subcellularLocation>
</comment>
<dbReference type="RefSeq" id="WP_041062621.1">
    <property type="nucleotide sequence ID" value="NZ_AP014521.1"/>
</dbReference>
<organism evidence="16 17">
    <name type="scientific">Candidatus Tachikawaea gelatinosa</name>
    <dbReference type="NCBI Taxonomy" id="1410383"/>
    <lineage>
        <taxon>Bacteria</taxon>
        <taxon>Pseudomonadati</taxon>
        <taxon>Pseudomonadota</taxon>
        <taxon>Gammaproteobacteria</taxon>
        <taxon>Enterobacterales</taxon>
        <taxon>Enterobacteriaceae</taxon>
        <taxon>Candidatus Tachikawaea</taxon>
    </lineage>
</organism>
<protein>
    <recommendedName>
        <fullName evidence="4 13">Phosphoribosylformylglycinamidine cyclo-ligase</fullName>
        <ecNumber evidence="3 13">6.3.3.1</ecNumber>
    </recommendedName>
    <alternativeName>
        <fullName evidence="10 13">AIR synthase</fullName>
    </alternativeName>
    <alternativeName>
        <fullName evidence="11 13">AIRS</fullName>
    </alternativeName>
    <alternativeName>
        <fullName evidence="9 13">Phosphoribosyl-aminoimidazole synthetase</fullName>
    </alternativeName>
</protein>
<keyword evidence="8 13" id="KW-0067">ATP-binding</keyword>
<dbReference type="FunFam" id="3.30.1330.10:FF:000001">
    <property type="entry name" value="Phosphoribosylformylglycinamidine cyclo-ligase"/>
    <property type="match status" value="1"/>
</dbReference>
<gene>
    <name evidence="13 16" type="primary">purM</name>
    <name evidence="16" type="ORF">TGUWTKB_1830</name>
</gene>
<dbReference type="InterPro" id="IPR036921">
    <property type="entry name" value="PurM-like_N_sf"/>
</dbReference>
<accession>A0A090AQ27</accession>
<evidence type="ECO:0000256" key="10">
    <source>
        <dbReference type="ARBA" id="ARBA00032931"/>
    </source>
</evidence>
<dbReference type="OrthoDB" id="9777881at2"/>
<dbReference type="GO" id="GO:0046084">
    <property type="term" value="P:adenine biosynthetic process"/>
    <property type="evidence" value="ECO:0007669"/>
    <property type="project" value="TreeGrafter"/>
</dbReference>
<dbReference type="Gene3D" id="3.90.650.10">
    <property type="entry name" value="PurM-like C-terminal domain"/>
    <property type="match status" value="1"/>
</dbReference>
<evidence type="ECO:0000256" key="2">
    <source>
        <dbReference type="ARBA" id="ARBA00010280"/>
    </source>
</evidence>
<evidence type="ECO:0000259" key="14">
    <source>
        <dbReference type="Pfam" id="PF00586"/>
    </source>
</evidence>
<evidence type="ECO:0000256" key="4">
    <source>
        <dbReference type="ARBA" id="ARBA00020367"/>
    </source>
</evidence>
<dbReference type="HAMAP" id="MF_00741">
    <property type="entry name" value="AIRS"/>
    <property type="match status" value="1"/>
</dbReference>
<dbReference type="GO" id="GO:0004641">
    <property type="term" value="F:phosphoribosylformylglycinamidine cyclo-ligase activity"/>
    <property type="evidence" value="ECO:0007669"/>
    <property type="project" value="UniProtKB-UniRule"/>
</dbReference>
<sequence>MTYKNAGVNIDTAKKFIKRIKKIVNITKKKESFSDFGNFSSLFQIPKGYCEPILVSSTDGVGTKLCFTSLLNKYDSIGIDLVAMCVNDLLTYGAKPLFFLDYYSVSKLNITIAEKIIDGISKGCIESNCSLVGGETAEMPDLYQNKDFDLAGFSVGIVEKSKIINKKNVKNGDIILALQSNGLHSNGYSLVRKIIKDCNIDINTTTIKKHLLKKILLNPTKIYVKIIHKLIENNVKINAIAHITGGGLIENIPRVLPINTQAIINQKKWKWPNIFTWLKKIGDISNNEMYRTFNCGIGMIIIVNKNEVKKLINIGKSINEKIFEIGMVKLASSEKRIIIT</sequence>
<dbReference type="EC" id="6.3.3.1" evidence="3 13"/>
<dbReference type="Proteomes" id="UP000031627">
    <property type="component" value="Chromosome"/>
</dbReference>
<feature type="domain" description="PurM-like N-terminal" evidence="14">
    <location>
        <begin position="54"/>
        <end position="158"/>
    </location>
</feature>
<evidence type="ECO:0000313" key="17">
    <source>
        <dbReference type="Proteomes" id="UP000031627"/>
    </source>
</evidence>
<evidence type="ECO:0000256" key="6">
    <source>
        <dbReference type="ARBA" id="ARBA00022741"/>
    </source>
</evidence>
<evidence type="ECO:0000256" key="3">
    <source>
        <dbReference type="ARBA" id="ARBA00013047"/>
    </source>
</evidence>
<dbReference type="GO" id="GO:0005829">
    <property type="term" value="C:cytosol"/>
    <property type="evidence" value="ECO:0007669"/>
    <property type="project" value="TreeGrafter"/>
</dbReference>
<dbReference type="GO" id="GO:0005524">
    <property type="term" value="F:ATP binding"/>
    <property type="evidence" value="ECO:0007669"/>
    <property type="project" value="UniProtKB-KW"/>
</dbReference>
<evidence type="ECO:0000259" key="15">
    <source>
        <dbReference type="Pfam" id="PF02769"/>
    </source>
</evidence>
<dbReference type="AlphaFoldDB" id="A0A090AQ27"/>
<reference evidence="17" key="1">
    <citation type="submission" date="2013-11" db="EMBL/GenBank/DDBJ databases">
        <title>Symbiont-containing voluminous jelly as an extraordinary maternal gift for overwintering insect nymphs.</title>
        <authorList>
            <person name="Kaiwa N."/>
            <person name="Hosokawa T."/>
            <person name="Nikoh N."/>
            <person name="Meng X.Y."/>
            <person name="Tanahashi M."/>
            <person name="Moriyama M."/>
            <person name="Maeda T."/>
            <person name="Yamaguchi K."/>
            <person name="Shigenobu S."/>
            <person name="Ito M."/>
            <person name="Fukatsu T."/>
        </authorList>
    </citation>
    <scope>NUCLEOTIDE SEQUENCE [LARGE SCALE GENOMIC DNA]</scope>
    <source>
        <strain evidence="17">UwTKB</strain>
    </source>
</reference>
<evidence type="ECO:0000256" key="8">
    <source>
        <dbReference type="ARBA" id="ARBA00022840"/>
    </source>
</evidence>
<dbReference type="InterPro" id="IPR010918">
    <property type="entry name" value="PurM-like_C_dom"/>
</dbReference>
<keyword evidence="13" id="KW-0963">Cytoplasm</keyword>
<dbReference type="SUPFAM" id="SSF56042">
    <property type="entry name" value="PurM C-terminal domain-like"/>
    <property type="match status" value="1"/>
</dbReference>
<comment type="catalytic activity">
    <reaction evidence="12 13">
        <text>2-formamido-N(1)-(5-O-phospho-beta-D-ribosyl)acetamidine + ATP = 5-amino-1-(5-phospho-beta-D-ribosyl)imidazole + ADP + phosphate + H(+)</text>
        <dbReference type="Rhea" id="RHEA:23032"/>
        <dbReference type="ChEBI" id="CHEBI:15378"/>
        <dbReference type="ChEBI" id="CHEBI:30616"/>
        <dbReference type="ChEBI" id="CHEBI:43474"/>
        <dbReference type="ChEBI" id="CHEBI:137981"/>
        <dbReference type="ChEBI" id="CHEBI:147287"/>
        <dbReference type="ChEBI" id="CHEBI:456216"/>
        <dbReference type="EC" id="6.3.3.1"/>
    </reaction>
</comment>
<dbReference type="InterPro" id="IPR036676">
    <property type="entry name" value="PurM-like_C_sf"/>
</dbReference>
<evidence type="ECO:0000256" key="12">
    <source>
        <dbReference type="ARBA" id="ARBA00049057"/>
    </source>
</evidence>
<dbReference type="NCBIfam" id="TIGR00878">
    <property type="entry name" value="purM"/>
    <property type="match status" value="1"/>
</dbReference>
<comment type="pathway">
    <text evidence="1 13">Purine metabolism; IMP biosynthesis via de novo pathway; 5-amino-1-(5-phospho-D-ribosyl)imidazole from N(2)-formyl-N(1)-(5-phospho-D-ribosyl)glycinamide: step 2/2.</text>
</comment>
<dbReference type="KEGG" id="sbw:TGUWTKB_1830"/>
<dbReference type="Gene3D" id="3.30.1330.10">
    <property type="entry name" value="PurM-like, N-terminal domain"/>
    <property type="match status" value="1"/>
</dbReference>
<keyword evidence="5 13" id="KW-0436">Ligase</keyword>
<dbReference type="STRING" id="1410383.TGUWTKB_1830"/>
<reference evidence="16 17" key="2">
    <citation type="journal article" date="2014" name="Curr. Biol.">
        <title>Symbiont-Supplemented Maternal Investment Underpinning Host's Ecological Adaptation.</title>
        <authorList>
            <person name="Kaiwa N."/>
            <person name="Hosokawa T."/>
            <person name="Nikoh N."/>
            <person name="Tanahashi M."/>
            <person name="Moriyama M."/>
            <person name="Meng X.Y."/>
            <person name="Maeda T."/>
            <person name="Yamaguchi K."/>
            <person name="Shigenobu S."/>
            <person name="Ito M."/>
            <person name="Fukatsu T."/>
        </authorList>
    </citation>
    <scope>NUCLEOTIDE SEQUENCE [LARGE SCALE GENOMIC DNA]</scope>
    <source>
        <strain evidence="16 17">UwTKB</strain>
    </source>
</reference>
<dbReference type="GO" id="GO:0006189">
    <property type="term" value="P:'de novo' IMP biosynthetic process"/>
    <property type="evidence" value="ECO:0007669"/>
    <property type="project" value="UniProtKB-UniRule"/>
</dbReference>